<protein>
    <recommendedName>
        <fullName evidence="2">LysM domain-containing protein</fullName>
    </recommendedName>
</protein>
<keyword evidence="1" id="KW-0732">Signal</keyword>
<feature type="chain" id="PRO_5009185845" description="LysM domain-containing protein" evidence="1">
    <location>
        <begin position="21"/>
        <end position="444"/>
    </location>
</feature>
<dbReference type="SUPFAM" id="SSF54106">
    <property type="entry name" value="LysM domain"/>
    <property type="match status" value="2"/>
</dbReference>
<reference evidence="3 4" key="1">
    <citation type="submission" date="2016-08" db="EMBL/GenBank/DDBJ databases">
        <title>Draft genome of Fabibacter sp. strain SK-8.</title>
        <authorList>
            <person name="Wong S.-K."/>
            <person name="Hamasaki K."/>
            <person name="Yoshizawa S."/>
        </authorList>
    </citation>
    <scope>NUCLEOTIDE SEQUENCE [LARGE SCALE GENOMIC DNA]</scope>
    <source>
        <strain evidence="3 4">SK-8</strain>
    </source>
</reference>
<dbReference type="GO" id="GO:0008932">
    <property type="term" value="F:lytic endotransglycosylase activity"/>
    <property type="evidence" value="ECO:0007669"/>
    <property type="project" value="TreeGrafter"/>
</dbReference>
<accession>A0A1E5T265</accession>
<dbReference type="SMART" id="SM00257">
    <property type="entry name" value="LysM"/>
    <property type="match status" value="2"/>
</dbReference>
<dbReference type="InterPro" id="IPR023346">
    <property type="entry name" value="Lysozyme-like_dom_sf"/>
</dbReference>
<dbReference type="PANTHER" id="PTHR33734">
    <property type="entry name" value="LYSM DOMAIN-CONTAINING GPI-ANCHORED PROTEIN 2"/>
    <property type="match status" value="1"/>
</dbReference>
<dbReference type="InterPro" id="IPR036779">
    <property type="entry name" value="LysM_dom_sf"/>
</dbReference>
<dbReference type="Proteomes" id="UP000095552">
    <property type="component" value="Unassembled WGS sequence"/>
</dbReference>
<dbReference type="OrthoDB" id="9815002at2"/>
<proteinExistence type="predicted"/>
<gene>
    <name evidence="3" type="ORF">BFP71_19005</name>
</gene>
<dbReference type="InterPro" id="IPR018392">
    <property type="entry name" value="LysM"/>
</dbReference>
<dbReference type="STRING" id="1563681.BFP71_19005"/>
<dbReference type="PANTHER" id="PTHR33734:SF22">
    <property type="entry name" value="MEMBRANE-BOUND LYTIC MUREIN TRANSGLYCOSYLASE D"/>
    <property type="match status" value="1"/>
</dbReference>
<dbReference type="Gene3D" id="3.10.350.10">
    <property type="entry name" value="LysM domain"/>
    <property type="match status" value="2"/>
</dbReference>
<evidence type="ECO:0000313" key="3">
    <source>
        <dbReference type="EMBL" id="OEK05473.1"/>
    </source>
</evidence>
<dbReference type="AlphaFoldDB" id="A0A1E5T265"/>
<dbReference type="RefSeq" id="WP_069836977.1">
    <property type="nucleotide sequence ID" value="NZ_MDGQ01000005.1"/>
</dbReference>
<dbReference type="Pfam" id="PF01464">
    <property type="entry name" value="SLT"/>
    <property type="match status" value="1"/>
</dbReference>
<dbReference type="CDD" id="cd16894">
    <property type="entry name" value="MltD-like"/>
    <property type="match status" value="1"/>
</dbReference>
<dbReference type="InterPro" id="IPR008258">
    <property type="entry name" value="Transglycosylase_SLT_dom_1"/>
</dbReference>
<feature type="signal peptide" evidence="1">
    <location>
        <begin position="1"/>
        <end position="20"/>
    </location>
</feature>
<feature type="domain" description="LysM" evidence="2">
    <location>
        <begin position="399"/>
        <end position="443"/>
    </location>
</feature>
<dbReference type="Gene3D" id="1.10.530.10">
    <property type="match status" value="1"/>
</dbReference>
<name>A0A1E5T265_9BACT</name>
<dbReference type="EMBL" id="MDGQ01000005">
    <property type="protein sequence ID" value="OEK05473.1"/>
    <property type="molecule type" value="Genomic_DNA"/>
</dbReference>
<dbReference type="Pfam" id="PF01476">
    <property type="entry name" value="LysM"/>
    <property type="match status" value="2"/>
</dbReference>
<keyword evidence="4" id="KW-1185">Reference proteome</keyword>
<evidence type="ECO:0000313" key="4">
    <source>
        <dbReference type="Proteomes" id="UP000095552"/>
    </source>
</evidence>
<evidence type="ECO:0000256" key="1">
    <source>
        <dbReference type="SAM" id="SignalP"/>
    </source>
</evidence>
<dbReference type="PROSITE" id="PS51782">
    <property type="entry name" value="LYSM"/>
    <property type="match status" value="2"/>
</dbReference>
<dbReference type="SUPFAM" id="SSF53955">
    <property type="entry name" value="Lysozyme-like"/>
    <property type="match status" value="1"/>
</dbReference>
<sequence>MMRKILTGIILFTLSIQGFAQDSKALYEVYDYAPDFSYEEIEKRYDDLELTIDIAFNDRVKAFINYFTVRDRDYTREMLKRKEVYFSIFEKHLKAYDLPQELKYLPIIEAGLNPKAVSGPRAVGLWQFMAATGKERGLKIDWYIDERMDPEKSTEAACKYISWLYGIFKDWKLTLAAYNSGIGNVQRAIRRAGYKNDFWGIYRYLPRETRSYVPQFAAIVYAMEYADIHNIYTEETLYPVDYETVETKSFVYLKAFAEESGIPLKTLEALNPEIKKGAIPERKNGFQLKIPKDQKDNFLENQIQILAKAEEGKKEFEKMARNMPGSTFGKEKVVYRVRRGDVLGTIARKHRVRLQDLKAWNNIRGSLIRVGQRLNIYTGPDFYDGTSAKLINQPLPDSKIHIVQPGDTLWDISRMYKGLSIGKIKELNKIRGSSIKPGMRLRIG</sequence>
<organism evidence="3 4">
    <name type="scientific">Roseivirga misakiensis</name>
    <dbReference type="NCBI Taxonomy" id="1563681"/>
    <lineage>
        <taxon>Bacteria</taxon>
        <taxon>Pseudomonadati</taxon>
        <taxon>Bacteroidota</taxon>
        <taxon>Cytophagia</taxon>
        <taxon>Cytophagales</taxon>
        <taxon>Roseivirgaceae</taxon>
        <taxon>Roseivirga</taxon>
    </lineage>
</organism>
<comment type="caution">
    <text evidence="3">The sequence shown here is derived from an EMBL/GenBank/DDBJ whole genome shotgun (WGS) entry which is preliminary data.</text>
</comment>
<feature type="domain" description="LysM" evidence="2">
    <location>
        <begin position="333"/>
        <end position="376"/>
    </location>
</feature>
<dbReference type="CDD" id="cd00118">
    <property type="entry name" value="LysM"/>
    <property type="match status" value="2"/>
</dbReference>
<evidence type="ECO:0000259" key="2">
    <source>
        <dbReference type="PROSITE" id="PS51782"/>
    </source>
</evidence>